<sequence length="121" mass="13386">MDTFLSTSGRSSSCSLHAPVPLPLIVTSRAQPTSPGSRVSVCQSFLSSSSFLQKYSSLLYSFFRNQASERMRKRSASACNFEGGPKTAHLSPRPPRGHSLRHKSNGEHVRNVKHLDNRLMI</sequence>
<evidence type="ECO:0000313" key="2">
    <source>
        <dbReference type="EnsemblMetazoa" id="CJA38384.1"/>
    </source>
</evidence>
<dbReference type="Proteomes" id="UP000005237">
    <property type="component" value="Unassembled WGS sequence"/>
</dbReference>
<reference evidence="2" key="2">
    <citation type="submission" date="2022-06" db="UniProtKB">
        <authorList>
            <consortium name="EnsemblMetazoa"/>
        </authorList>
    </citation>
    <scope>IDENTIFICATION</scope>
    <source>
        <strain evidence="2">DF5081</strain>
    </source>
</reference>
<protein>
    <submittedName>
        <fullName evidence="2">Uncharacterized protein</fullName>
    </submittedName>
</protein>
<organism evidence="2 3">
    <name type="scientific">Caenorhabditis japonica</name>
    <dbReference type="NCBI Taxonomy" id="281687"/>
    <lineage>
        <taxon>Eukaryota</taxon>
        <taxon>Metazoa</taxon>
        <taxon>Ecdysozoa</taxon>
        <taxon>Nematoda</taxon>
        <taxon>Chromadorea</taxon>
        <taxon>Rhabditida</taxon>
        <taxon>Rhabditina</taxon>
        <taxon>Rhabditomorpha</taxon>
        <taxon>Rhabditoidea</taxon>
        <taxon>Rhabditidae</taxon>
        <taxon>Peloderinae</taxon>
        <taxon>Caenorhabditis</taxon>
    </lineage>
</organism>
<keyword evidence="3" id="KW-1185">Reference proteome</keyword>
<evidence type="ECO:0000313" key="3">
    <source>
        <dbReference type="Proteomes" id="UP000005237"/>
    </source>
</evidence>
<feature type="region of interest" description="Disordered" evidence="1">
    <location>
        <begin position="81"/>
        <end position="106"/>
    </location>
</feature>
<name>A0A8R1IU46_CAEJA</name>
<proteinExistence type="predicted"/>
<reference evidence="3" key="1">
    <citation type="submission" date="2010-08" db="EMBL/GenBank/DDBJ databases">
        <authorList>
            <consortium name="Caenorhabditis japonica Sequencing Consortium"/>
            <person name="Wilson R.K."/>
        </authorList>
    </citation>
    <scope>NUCLEOTIDE SEQUENCE [LARGE SCALE GENOMIC DNA]</scope>
    <source>
        <strain evidence="3">DF5081</strain>
    </source>
</reference>
<dbReference type="AlphaFoldDB" id="A0A8R1IU46"/>
<accession>A0A8R1IU46</accession>
<evidence type="ECO:0000256" key="1">
    <source>
        <dbReference type="SAM" id="MobiDB-lite"/>
    </source>
</evidence>
<dbReference type="EnsemblMetazoa" id="CJA38384.1">
    <property type="protein sequence ID" value="CJA38384.1"/>
    <property type="gene ID" value="WBGene00214231"/>
</dbReference>